<evidence type="ECO:0000256" key="6">
    <source>
        <dbReference type="ARBA" id="ARBA00023136"/>
    </source>
</evidence>
<name>A0A8G2F7K0_DESNO</name>
<evidence type="ECO:0000256" key="1">
    <source>
        <dbReference type="ARBA" id="ARBA00004429"/>
    </source>
</evidence>
<protein>
    <submittedName>
        <fullName evidence="14">Methyl-accepting chemotaxis protein</fullName>
    </submittedName>
</protein>
<dbReference type="RefSeq" id="WP_092191981.1">
    <property type="nucleotide sequence ID" value="NZ_FOTO01000006.1"/>
</dbReference>
<dbReference type="GO" id="GO:0004888">
    <property type="term" value="F:transmembrane signaling receptor activity"/>
    <property type="evidence" value="ECO:0007669"/>
    <property type="project" value="InterPro"/>
</dbReference>
<evidence type="ECO:0000256" key="4">
    <source>
        <dbReference type="ARBA" id="ARBA00022692"/>
    </source>
</evidence>
<dbReference type="SUPFAM" id="SSF103190">
    <property type="entry name" value="Sensory domain-like"/>
    <property type="match status" value="2"/>
</dbReference>
<evidence type="ECO:0000256" key="9">
    <source>
        <dbReference type="PROSITE-ProRule" id="PRU00284"/>
    </source>
</evidence>
<evidence type="ECO:0000259" key="13">
    <source>
        <dbReference type="PROSITE" id="PS50885"/>
    </source>
</evidence>
<comment type="similarity">
    <text evidence="8">Belongs to the methyl-accepting chemotaxis (MCP) protein family.</text>
</comment>
<keyword evidence="2" id="KW-1003">Cell membrane</keyword>
<dbReference type="EMBL" id="FOTO01000006">
    <property type="protein sequence ID" value="SFL76488.1"/>
    <property type="molecule type" value="Genomic_DNA"/>
</dbReference>
<evidence type="ECO:0000256" key="3">
    <source>
        <dbReference type="ARBA" id="ARBA00022519"/>
    </source>
</evidence>
<evidence type="ECO:0000256" key="8">
    <source>
        <dbReference type="ARBA" id="ARBA00029447"/>
    </source>
</evidence>
<sequence>MKLKIAAKISILAIFCVLATSIGLFFTSKYYTDIAFDTVSQENIFSSKSVVENYISGLKDKFLQAGTLIASNTSVMDAVERNDGALLRSLIVQAMKDTGAHFVTVSDHNGVVIARSHSEKKGDSVMNQVNVAKALAGEANVGIEPGTVVKFSLRSGCPVTHDGKIVGVVTVGISLSDFDFVDVIKSFTGLETTVFEMDTRLTTTIVKDGKRVVGTRMDNPKVIDTVLSKGETFFSTNVILGNSFQAAYWPIKDPNGKISGMFFVGKPLNVIESAKRNVSLAILLMTSVLALAMICLSWFIVRGITRPLHAMIFMLKDIAEGDGDLTKRLNDTSGTETQELAELFNKFVSQVHAIIREVTTNAMQMNSSSDDLLSLAGSLNKTSDTMDGKSHAVAAAVEQMSSNMNTVASAMEEFSINIGTVASSTEEMSSTVSEISMNAGKAREITGLAVESAGNASYRVNDLGEAAREINKVTETITAISSQTNLLALNATIEAARAGEAGRGFAVVANEIKELAQQTARATEDIRAKIQAIQGATGTAVSEIQQITNVINDVNSIVTAIAAAVEEQSVTTREITQNLAQASSGIQEINENVTQADSVVRDVAKDVTDVSSMAGTISANAGDVLGSSTKLSAVSATLSSLVKKFRI</sequence>
<comment type="subcellular location">
    <subcellularLocation>
        <location evidence="1">Cell inner membrane</location>
        <topology evidence="1">Multi-pass membrane protein</topology>
    </subcellularLocation>
</comment>
<gene>
    <name evidence="14" type="ORF">SAMN05421830_10632</name>
</gene>
<dbReference type="Pfam" id="PF17202">
    <property type="entry name" value="sCache_3_3"/>
    <property type="match status" value="1"/>
</dbReference>
<keyword evidence="3" id="KW-0997">Cell inner membrane</keyword>
<dbReference type="Proteomes" id="UP000199581">
    <property type="component" value="Unassembled WGS sequence"/>
</dbReference>
<feature type="domain" description="T-SNARE coiled-coil homology" evidence="12">
    <location>
        <begin position="542"/>
        <end position="596"/>
    </location>
</feature>
<dbReference type="OrthoDB" id="9814363at2"/>
<dbReference type="InterPro" id="IPR000727">
    <property type="entry name" value="T_SNARE_dom"/>
</dbReference>
<dbReference type="AlphaFoldDB" id="A0A8G2F7K0"/>
<feature type="domain" description="Methyl-accepting transducer" evidence="11">
    <location>
        <begin position="375"/>
        <end position="611"/>
    </location>
</feature>
<dbReference type="SUPFAM" id="SSF58104">
    <property type="entry name" value="Methyl-accepting chemotaxis protein (MCP) signaling domain"/>
    <property type="match status" value="1"/>
</dbReference>
<dbReference type="SMART" id="SM00283">
    <property type="entry name" value="MA"/>
    <property type="match status" value="1"/>
</dbReference>
<dbReference type="PRINTS" id="PR00260">
    <property type="entry name" value="CHEMTRNSDUCR"/>
</dbReference>
<proteinExistence type="inferred from homology"/>
<dbReference type="InterPro" id="IPR003660">
    <property type="entry name" value="HAMP_dom"/>
</dbReference>
<dbReference type="Gene3D" id="1.10.287.950">
    <property type="entry name" value="Methyl-accepting chemotaxis protein"/>
    <property type="match status" value="1"/>
</dbReference>
<feature type="domain" description="HAMP" evidence="13">
    <location>
        <begin position="302"/>
        <end position="356"/>
    </location>
</feature>
<dbReference type="PANTHER" id="PTHR32089">
    <property type="entry name" value="METHYL-ACCEPTING CHEMOTAXIS PROTEIN MCPB"/>
    <property type="match status" value="1"/>
</dbReference>
<reference evidence="14 15" key="1">
    <citation type="submission" date="2016-10" db="EMBL/GenBank/DDBJ databases">
        <authorList>
            <person name="Varghese N."/>
            <person name="Submissions S."/>
        </authorList>
    </citation>
    <scope>NUCLEOTIDE SEQUENCE [LARGE SCALE GENOMIC DNA]</scope>
    <source>
        <strain evidence="14 15">DSM 1741</strain>
    </source>
</reference>
<dbReference type="InterPro" id="IPR004089">
    <property type="entry name" value="MCPsignal_dom"/>
</dbReference>
<evidence type="ECO:0000259" key="11">
    <source>
        <dbReference type="PROSITE" id="PS50111"/>
    </source>
</evidence>
<dbReference type="InterPro" id="IPR033463">
    <property type="entry name" value="sCache_3"/>
</dbReference>
<dbReference type="GO" id="GO:0006935">
    <property type="term" value="P:chemotaxis"/>
    <property type="evidence" value="ECO:0007669"/>
    <property type="project" value="InterPro"/>
</dbReference>
<organism evidence="14 15">
    <name type="scientific">Desulfomicrobium norvegicum (strain DSM 1741 / NCIMB 8310)</name>
    <name type="common">Desulfovibrio baculatus (strain Norway 4)</name>
    <name type="synonym">Desulfovibrio desulfuricans (strain Norway 4)</name>
    <dbReference type="NCBI Taxonomy" id="52561"/>
    <lineage>
        <taxon>Bacteria</taxon>
        <taxon>Pseudomonadati</taxon>
        <taxon>Thermodesulfobacteriota</taxon>
        <taxon>Desulfovibrionia</taxon>
        <taxon>Desulfovibrionales</taxon>
        <taxon>Desulfomicrobiaceae</taxon>
        <taxon>Desulfomicrobium</taxon>
    </lineage>
</organism>
<evidence type="ECO:0000256" key="5">
    <source>
        <dbReference type="ARBA" id="ARBA00022989"/>
    </source>
</evidence>
<keyword evidence="6 10" id="KW-0472">Membrane</keyword>
<dbReference type="InterPro" id="IPR004090">
    <property type="entry name" value="Chemotax_Me-accpt_rcpt"/>
</dbReference>
<keyword evidence="4 10" id="KW-0812">Transmembrane</keyword>
<keyword evidence="15" id="KW-1185">Reference proteome</keyword>
<dbReference type="InterPro" id="IPR029151">
    <property type="entry name" value="Sensor-like_sf"/>
</dbReference>
<feature type="transmembrane region" description="Helical" evidence="10">
    <location>
        <begin position="12"/>
        <end position="31"/>
    </location>
</feature>
<dbReference type="Pfam" id="PF00015">
    <property type="entry name" value="MCPsignal"/>
    <property type="match status" value="1"/>
</dbReference>
<dbReference type="PROSITE" id="PS50111">
    <property type="entry name" value="CHEMOTAXIS_TRANSDUC_2"/>
    <property type="match status" value="1"/>
</dbReference>
<keyword evidence="5 10" id="KW-1133">Transmembrane helix</keyword>
<accession>A0A8G2F7K0</accession>
<dbReference type="GO" id="GO:0007165">
    <property type="term" value="P:signal transduction"/>
    <property type="evidence" value="ECO:0007669"/>
    <property type="project" value="UniProtKB-KW"/>
</dbReference>
<feature type="transmembrane region" description="Helical" evidence="10">
    <location>
        <begin position="278"/>
        <end position="301"/>
    </location>
</feature>
<comment type="caution">
    <text evidence="14">The sequence shown here is derived from an EMBL/GenBank/DDBJ whole genome shotgun (WGS) entry which is preliminary data.</text>
</comment>
<keyword evidence="7 9" id="KW-0807">Transducer</keyword>
<dbReference type="Pfam" id="PF00672">
    <property type="entry name" value="HAMP"/>
    <property type="match status" value="1"/>
</dbReference>
<evidence type="ECO:0000313" key="15">
    <source>
        <dbReference type="Proteomes" id="UP000199581"/>
    </source>
</evidence>
<dbReference type="PROSITE" id="PS50192">
    <property type="entry name" value="T_SNARE"/>
    <property type="match status" value="1"/>
</dbReference>
<evidence type="ECO:0000256" key="2">
    <source>
        <dbReference type="ARBA" id="ARBA00022475"/>
    </source>
</evidence>
<evidence type="ECO:0000313" key="14">
    <source>
        <dbReference type="EMBL" id="SFL76488.1"/>
    </source>
</evidence>
<dbReference type="Gene3D" id="3.30.450.20">
    <property type="entry name" value="PAS domain"/>
    <property type="match status" value="1"/>
</dbReference>
<dbReference type="CDD" id="cd06225">
    <property type="entry name" value="HAMP"/>
    <property type="match status" value="1"/>
</dbReference>
<dbReference type="PROSITE" id="PS50885">
    <property type="entry name" value="HAMP"/>
    <property type="match status" value="1"/>
</dbReference>
<dbReference type="PANTHER" id="PTHR32089:SF112">
    <property type="entry name" value="LYSOZYME-LIKE PROTEIN-RELATED"/>
    <property type="match status" value="1"/>
</dbReference>
<dbReference type="SMART" id="SM00304">
    <property type="entry name" value="HAMP"/>
    <property type="match status" value="1"/>
</dbReference>
<evidence type="ECO:0000259" key="12">
    <source>
        <dbReference type="PROSITE" id="PS50192"/>
    </source>
</evidence>
<evidence type="ECO:0000256" key="7">
    <source>
        <dbReference type="ARBA" id="ARBA00023224"/>
    </source>
</evidence>
<evidence type="ECO:0000256" key="10">
    <source>
        <dbReference type="SAM" id="Phobius"/>
    </source>
</evidence>
<dbReference type="GO" id="GO:0005886">
    <property type="term" value="C:plasma membrane"/>
    <property type="evidence" value="ECO:0007669"/>
    <property type="project" value="UniProtKB-SubCell"/>
</dbReference>